<name>A0A849BNI2_9ACTN</name>
<dbReference type="Proteomes" id="UP000555552">
    <property type="component" value="Unassembled WGS sequence"/>
</dbReference>
<proteinExistence type="predicted"/>
<dbReference type="RefSeq" id="WP_171202735.1">
    <property type="nucleotide sequence ID" value="NZ_BAAANP010000026.1"/>
</dbReference>
<dbReference type="EMBL" id="JABEMA010000079">
    <property type="protein sequence ID" value="NNH22903.1"/>
    <property type="molecule type" value="Genomic_DNA"/>
</dbReference>
<reference evidence="1 2" key="1">
    <citation type="submission" date="2020-05" db="EMBL/GenBank/DDBJ databases">
        <title>MicrobeNet Type strains.</title>
        <authorList>
            <person name="Nicholson A.C."/>
        </authorList>
    </citation>
    <scope>NUCLEOTIDE SEQUENCE [LARGE SCALE GENOMIC DNA]</scope>
    <source>
        <strain evidence="1 2">JCM 14547</strain>
    </source>
</reference>
<keyword evidence="2" id="KW-1185">Reference proteome</keyword>
<evidence type="ECO:0000313" key="2">
    <source>
        <dbReference type="Proteomes" id="UP000555552"/>
    </source>
</evidence>
<comment type="caution">
    <text evidence="1">The sequence shown here is derived from an EMBL/GenBank/DDBJ whole genome shotgun (WGS) entry which is preliminary data.</text>
</comment>
<accession>A0A849BNI2</accession>
<sequence length="194" mass="21156">MDDDQPMTMPSTAASALAEELAACGRDLDSLDLATVAEALGRVRRASDALREALHDRGWGTGLDEWAAFDELTGDDVADVEDLLEDDVEEDDEPLEGARYSWQARYDFVVTDPEALVARARARSLEVDPDVDPDEALAEHGGPLGLLLLLDGPQFRDYDEHGAVMAYGTDTFAEVDRTLDEIARDAGEQTYPLA</sequence>
<dbReference type="AlphaFoldDB" id="A0A849BNI2"/>
<gene>
    <name evidence="1" type="ORF">HLB09_07315</name>
</gene>
<evidence type="ECO:0000313" key="1">
    <source>
        <dbReference type="EMBL" id="NNH22903.1"/>
    </source>
</evidence>
<organism evidence="1 2">
    <name type="scientific">Pseudokineococcus marinus</name>
    <dbReference type="NCBI Taxonomy" id="351215"/>
    <lineage>
        <taxon>Bacteria</taxon>
        <taxon>Bacillati</taxon>
        <taxon>Actinomycetota</taxon>
        <taxon>Actinomycetes</taxon>
        <taxon>Kineosporiales</taxon>
        <taxon>Kineosporiaceae</taxon>
        <taxon>Pseudokineococcus</taxon>
    </lineage>
</organism>
<protein>
    <submittedName>
        <fullName evidence="1">Uncharacterized protein</fullName>
    </submittedName>
</protein>